<keyword evidence="5" id="KW-1185">Reference proteome</keyword>
<dbReference type="EC" id="3.5.1.14" evidence="4"/>
<feature type="binding site" evidence="2">
    <location>
        <position position="358"/>
    </location>
    <ligand>
        <name>Mn(2+)</name>
        <dbReference type="ChEBI" id="CHEBI:29035"/>
        <label>2</label>
    </ligand>
</feature>
<dbReference type="PANTHER" id="PTHR11014:SF63">
    <property type="entry name" value="METALLOPEPTIDASE, PUTATIVE (AFU_ORTHOLOGUE AFUA_6G09600)-RELATED"/>
    <property type="match status" value="1"/>
</dbReference>
<reference evidence="4 5" key="1">
    <citation type="submission" date="2014-05" db="EMBL/GenBank/DDBJ databases">
        <title>ATOL: Assembling a taxonomically balanced genome-scale reconstruction of the evolutionary history of the Enterobacteriaceae.</title>
        <authorList>
            <person name="Plunkett G.III."/>
            <person name="Neeno-Eckwall E.C."/>
            <person name="Glasner J.D."/>
            <person name="Perna N.T."/>
        </authorList>
    </citation>
    <scope>NUCLEOTIDE SEQUENCE [LARGE SCALE GENOMIC DNA]</scope>
    <source>
        <strain evidence="4 5">ATCC 33301</strain>
    </source>
</reference>
<comment type="caution">
    <text evidence="4">The sequence shown here is derived from an EMBL/GenBank/DDBJ whole genome shotgun (WGS) entry which is preliminary data.</text>
</comment>
<evidence type="ECO:0000259" key="3">
    <source>
        <dbReference type="Pfam" id="PF07687"/>
    </source>
</evidence>
<protein>
    <submittedName>
        <fullName evidence="4">N-acyl-L-amino acid amidohydrolase</fullName>
        <ecNumber evidence="4">3.-.-.-</ecNumber>
        <ecNumber evidence="4">3.5.1.14</ecNumber>
    </submittedName>
</protein>
<evidence type="ECO:0000313" key="5">
    <source>
        <dbReference type="Proteomes" id="UP000028602"/>
    </source>
</evidence>
<dbReference type="PANTHER" id="PTHR11014">
    <property type="entry name" value="PEPTIDASE M20 FAMILY MEMBER"/>
    <property type="match status" value="1"/>
</dbReference>
<dbReference type="InterPro" id="IPR036264">
    <property type="entry name" value="Bact_exopeptidase_dim_dom"/>
</dbReference>
<dbReference type="SUPFAM" id="SSF55031">
    <property type="entry name" value="Bacterial exopeptidase dimerisation domain"/>
    <property type="match status" value="1"/>
</dbReference>
<dbReference type="Pfam" id="PF01546">
    <property type="entry name" value="Peptidase_M20"/>
    <property type="match status" value="1"/>
</dbReference>
<dbReference type="InterPro" id="IPR017439">
    <property type="entry name" value="Amidohydrolase"/>
</dbReference>
<keyword evidence="2" id="KW-0464">Manganese</keyword>
<name>A0A085JPY6_9GAMM</name>
<keyword evidence="1 4" id="KW-0378">Hydrolase</keyword>
<feature type="binding site" evidence="2">
    <location>
        <position position="99"/>
    </location>
    <ligand>
        <name>Mn(2+)</name>
        <dbReference type="ChEBI" id="CHEBI:29035"/>
        <label>2</label>
    </ligand>
</feature>
<feature type="domain" description="Peptidase M20 dimerisation" evidence="3">
    <location>
        <begin position="181"/>
        <end position="278"/>
    </location>
</feature>
<dbReference type="Pfam" id="PF07687">
    <property type="entry name" value="M20_dimer"/>
    <property type="match status" value="1"/>
</dbReference>
<dbReference type="RefSeq" id="WP_029989610.1">
    <property type="nucleotide sequence ID" value="NZ_ATMJ01000006.1"/>
</dbReference>
<dbReference type="Proteomes" id="UP000028602">
    <property type="component" value="Unassembled WGS sequence"/>
</dbReference>
<feature type="binding site" evidence="2">
    <location>
        <position position="158"/>
    </location>
    <ligand>
        <name>Mn(2+)</name>
        <dbReference type="ChEBI" id="CHEBI:29035"/>
        <label>2</label>
    </ligand>
</feature>
<dbReference type="InterPro" id="IPR002933">
    <property type="entry name" value="Peptidase_M20"/>
</dbReference>
<dbReference type="eggNOG" id="COG1473">
    <property type="taxonomic scope" value="Bacteria"/>
</dbReference>
<dbReference type="GO" id="GO:0046872">
    <property type="term" value="F:metal ion binding"/>
    <property type="evidence" value="ECO:0007669"/>
    <property type="project" value="UniProtKB-KW"/>
</dbReference>
<dbReference type="GO" id="GO:0004046">
    <property type="term" value="F:aminoacylase activity"/>
    <property type="evidence" value="ECO:0007669"/>
    <property type="project" value="UniProtKB-EC"/>
</dbReference>
<dbReference type="FunFam" id="3.30.70.360:FF:000001">
    <property type="entry name" value="N-acetyldiaminopimelate deacetylase"/>
    <property type="match status" value="1"/>
</dbReference>
<keyword evidence="2" id="KW-0479">Metal-binding</keyword>
<evidence type="ECO:0000256" key="2">
    <source>
        <dbReference type="PIRSR" id="PIRSR005962-1"/>
    </source>
</evidence>
<dbReference type="NCBIfam" id="TIGR01891">
    <property type="entry name" value="amidohydrolases"/>
    <property type="match status" value="1"/>
</dbReference>
<dbReference type="OrthoDB" id="9777385at2"/>
<organism evidence="4 5">
    <name type="scientific">Tatumella ptyseos ATCC 33301</name>
    <dbReference type="NCBI Taxonomy" id="1005995"/>
    <lineage>
        <taxon>Bacteria</taxon>
        <taxon>Pseudomonadati</taxon>
        <taxon>Pseudomonadota</taxon>
        <taxon>Gammaproteobacteria</taxon>
        <taxon>Enterobacterales</taxon>
        <taxon>Erwiniaceae</taxon>
        <taxon>Tatumella</taxon>
    </lineage>
</organism>
<dbReference type="Gene3D" id="3.40.630.10">
    <property type="entry name" value="Zn peptidases"/>
    <property type="match status" value="1"/>
</dbReference>
<sequence length="387" mass="42279">MTIPTELIAEAISWRHEFHANPELAYEEYRTSARIAELLKSFGLEVKVGIGGTGVVGTLRHGQGPSVGLRADIDALPLDELGSISHRSLTPGCMHACGHDGHTAILLATAKLLSETLDFHGTLYFIFQPAEEGLAGAKAMIDDGLFTDFPMDSIYSLHNWPGLDVGYAGINEGAMMASLDTFDITITGKGCHAAMPECGTDSILVAAELVLRLNTIVSRQLSPLSNAVLSITQIHAGDAYNILPEKVVLRGTVRCLQPETREVIENLISKTVASVEKQGEVSTHFCFTRGYPVTLNHSKEADNVRKAVIMARGESRVRWNIHPSMASEDFSYMLESCKGAYFWLGAREEDASTHHPLHSPYYDFNDNIIEDGIAIWQALVSNLLSKL</sequence>
<proteinExistence type="predicted"/>
<dbReference type="Gene3D" id="3.30.70.360">
    <property type="match status" value="1"/>
</dbReference>
<dbReference type="AlphaFoldDB" id="A0A085JPY6"/>
<dbReference type="PIRSF" id="PIRSF005962">
    <property type="entry name" value="Pept_M20D_amidohydro"/>
    <property type="match status" value="1"/>
</dbReference>
<dbReference type="GO" id="GO:0019877">
    <property type="term" value="P:diaminopimelate biosynthetic process"/>
    <property type="evidence" value="ECO:0007669"/>
    <property type="project" value="UniProtKB-ARBA"/>
</dbReference>
<dbReference type="SUPFAM" id="SSF53187">
    <property type="entry name" value="Zn-dependent exopeptidases"/>
    <property type="match status" value="1"/>
</dbReference>
<accession>A0A085JPY6</accession>
<dbReference type="InterPro" id="IPR011650">
    <property type="entry name" value="Peptidase_M20_dimer"/>
</dbReference>
<feature type="binding site" evidence="2">
    <location>
        <position position="132"/>
    </location>
    <ligand>
        <name>Mn(2+)</name>
        <dbReference type="ChEBI" id="CHEBI:29035"/>
        <label>2</label>
    </ligand>
</feature>
<dbReference type="GO" id="GO:0050118">
    <property type="term" value="F:N-acetyldiaminopimelate deacetylase activity"/>
    <property type="evidence" value="ECO:0007669"/>
    <property type="project" value="UniProtKB-ARBA"/>
</dbReference>
<dbReference type="EMBL" id="JMPR01000004">
    <property type="protein sequence ID" value="KFD22532.1"/>
    <property type="molecule type" value="Genomic_DNA"/>
</dbReference>
<feature type="binding site" evidence="2">
    <location>
        <position position="97"/>
    </location>
    <ligand>
        <name>Mn(2+)</name>
        <dbReference type="ChEBI" id="CHEBI:29035"/>
        <label>2</label>
    </ligand>
</feature>
<gene>
    <name evidence="4" type="ORF">GTPT_0105</name>
</gene>
<comment type="cofactor">
    <cofactor evidence="2">
        <name>Mn(2+)</name>
        <dbReference type="ChEBI" id="CHEBI:29035"/>
    </cofactor>
    <text evidence="2">The Mn(2+) ion enhances activity.</text>
</comment>
<evidence type="ECO:0000313" key="4">
    <source>
        <dbReference type="EMBL" id="KFD22532.1"/>
    </source>
</evidence>
<dbReference type="EC" id="3.-.-.-" evidence="4"/>
<evidence type="ECO:0000256" key="1">
    <source>
        <dbReference type="ARBA" id="ARBA00022801"/>
    </source>
</evidence>